<accession>A0A0D2NXT9</accession>
<name>A0A0D2NXT9_HYPSF</name>
<protein>
    <submittedName>
        <fullName evidence="1">Uncharacterized protein</fullName>
    </submittedName>
</protein>
<evidence type="ECO:0000313" key="2">
    <source>
        <dbReference type="Proteomes" id="UP000054270"/>
    </source>
</evidence>
<gene>
    <name evidence="1" type="ORF">HYPSUDRAFT_739306</name>
</gene>
<organism evidence="1 2">
    <name type="scientific">Hypholoma sublateritium (strain FD-334 SS-4)</name>
    <dbReference type="NCBI Taxonomy" id="945553"/>
    <lineage>
        <taxon>Eukaryota</taxon>
        <taxon>Fungi</taxon>
        <taxon>Dikarya</taxon>
        <taxon>Basidiomycota</taxon>
        <taxon>Agaricomycotina</taxon>
        <taxon>Agaricomycetes</taxon>
        <taxon>Agaricomycetidae</taxon>
        <taxon>Agaricales</taxon>
        <taxon>Agaricineae</taxon>
        <taxon>Strophariaceae</taxon>
        <taxon>Hypholoma</taxon>
    </lineage>
</organism>
<proteinExistence type="predicted"/>
<sequence>MHTSLVGSSSCWTGCCQCHSRSKMSSTMASKMCYSPGRPGSSLPSAPSARPPLRSPQCSALKYLLQTDRAIPGSESRASRSLCFLDACPRRPDSSEKAPGKLDQAIPLVHVIDMAALRSTEYILGRRSCFLLSYSSCILRATSMADDESC</sequence>
<dbReference type="Proteomes" id="UP000054270">
    <property type="component" value="Unassembled WGS sequence"/>
</dbReference>
<dbReference type="EMBL" id="KN817559">
    <property type="protein sequence ID" value="KJA21291.1"/>
    <property type="molecule type" value="Genomic_DNA"/>
</dbReference>
<dbReference type="AlphaFoldDB" id="A0A0D2NXT9"/>
<evidence type="ECO:0000313" key="1">
    <source>
        <dbReference type="EMBL" id="KJA21291.1"/>
    </source>
</evidence>
<keyword evidence="2" id="KW-1185">Reference proteome</keyword>
<reference evidence="2" key="1">
    <citation type="submission" date="2014-04" db="EMBL/GenBank/DDBJ databases">
        <title>Evolutionary Origins and Diversification of the Mycorrhizal Mutualists.</title>
        <authorList>
            <consortium name="DOE Joint Genome Institute"/>
            <consortium name="Mycorrhizal Genomics Consortium"/>
            <person name="Kohler A."/>
            <person name="Kuo A."/>
            <person name="Nagy L.G."/>
            <person name="Floudas D."/>
            <person name="Copeland A."/>
            <person name="Barry K.W."/>
            <person name="Cichocki N."/>
            <person name="Veneault-Fourrey C."/>
            <person name="LaButti K."/>
            <person name="Lindquist E.A."/>
            <person name="Lipzen A."/>
            <person name="Lundell T."/>
            <person name="Morin E."/>
            <person name="Murat C."/>
            <person name="Riley R."/>
            <person name="Ohm R."/>
            <person name="Sun H."/>
            <person name="Tunlid A."/>
            <person name="Henrissat B."/>
            <person name="Grigoriev I.V."/>
            <person name="Hibbett D.S."/>
            <person name="Martin F."/>
        </authorList>
    </citation>
    <scope>NUCLEOTIDE SEQUENCE [LARGE SCALE GENOMIC DNA]</scope>
    <source>
        <strain evidence="2">FD-334 SS-4</strain>
    </source>
</reference>